<dbReference type="AlphaFoldDB" id="A0A285JKM2"/>
<dbReference type="OrthoDB" id="7871235at2"/>
<organism evidence="1 2">
    <name type="scientific">Pseudooceanicola antarcticus</name>
    <dbReference type="NCBI Taxonomy" id="1247613"/>
    <lineage>
        <taxon>Bacteria</taxon>
        <taxon>Pseudomonadati</taxon>
        <taxon>Pseudomonadota</taxon>
        <taxon>Alphaproteobacteria</taxon>
        <taxon>Rhodobacterales</taxon>
        <taxon>Paracoccaceae</taxon>
        <taxon>Pseudooceanicola</taxon>
    </lineage>
</organism>
<gene>
    <name evidence="1" type="ORF">SAMN06297129_3976</name>
</gene>
<name>A0A285JKM2_9RHOB</name>
<dbReference type="EMBL" id="OBEA01000012">
    <property type="protein sequence ID" value="SNY60814.1"/>
    <property type="molecule type" value="Genomic_DNA"/>
</dbReference>
<dbReference type="Proteomes" id="UP000231655">
    <property type="component" value="Unassembled WGS sequence"/>
</dbReference>
<evidence type="ECO:0000313" key="2">
    <source>
        <dbReference type="Proteomes" id="UP000231655"/>
    </source>
</evidence>
<reference evidence="1 2" key="1">
    <citation type="submission" date="2017-09" db="EMBL/GenBank/DDBJ databases">
        <authorList>
            <person name="Ehlers B."/>
            <person name="Leendertz F.H."/>
        </authorList>
    </citation>
    <scope>NUCLEOTIDE SEQUENCE [LARGE SCALE GENOMIC DNA]</scope>
    <source>
        <strain evidence="1 2">CGMCC 1.12662</strain>
    </source>
</reference>
<evidence type="ECO:0008006" key="3">
    <source>
        <dbReference type="Google" id="ProtNLM"/>
    </source>
</evidence>
<sequence length="129" mass="13566">MRRSAGQWGAITVWVLCAPFFLLSFVSGGVMPVKTTEGIRLVICTGDEIREVLVDPQTGQPLEDQDSPAGAAGKCSWSFAHMAANLAPDLRLPRPEARALPLSPAITPVILIAARATGLPPATGPPARI</sequence>
<dbReference type="RefSeq" id="WP_143516978.1">
    <property type="nucleotide sequence ID" value="NZ_OBEA01000012.1"/>
</dbReference>
<evidence type="ECO:0000313" key="1">
    <source>
        <dbReference type="EMBL" id="SNY60814.1"/>
    </source>
</evidence>
<accession>A0A285JKM2</accession>
<protein>
    <recommendedName>
        <fullName evidence="3">DUF2946 domain-containing protein</fullName>
    </recommendedName>
</protein>
<proteinExistence type="predicted"/>